<evidence type="ECO:0000313" key="5">
    <source>
        <dbReference type="Proteomes" id="UP000490939"/>
    </source>
</evidence>
<accession>A0A8H3Z886</accession>
<dbReference type="InterPro" id="IPR050904">
    <property type="entry name" value="Adhesion/Biosynth-related"/>
</dbReference>
<dbReference type="SMART" id="SM00554">
    <property type="entry name" value="FAS1"/>
    <property type="match status" value="2"/>
</dbReference>
<evidence type="ECO:0000313" key="4">
    <source>
        <dbReference type="EMBL" id="KAE9984072.1"/>
    </source>
</evidence>
<feature type="region of interest" description="Disordered" evidence="1">
    <location>
        <begin position="412"/>
        <end position="592"/>
    </location>
</feature>
<evidence type="ECO:0000256" key="1">
    <source>
        <dbReference type="SAM" id="MobiDB-lite"/>
    </source>
</evidence>
<dbReference type="GO" id="GO:0000329">
    <property type="term" value="C:fungal-type vacuole membrane"/>
    <property type="evidence" value="ECO:0007669"/>
    <property type="project" value="TreeGrafter"/>
</dbReference>
<evidence type="ECO:0000259" key="3">
    <source>
        <dbReference type="PROSITE" id="PS50213"/>
    </source>
</evidence>
<gene>
    <name evidence="4" type="ORF">EG327_005239</name>
</gene>
<keyword evidence="5" id="KW-1185">Reference proteome</keyword>
<feature type="domain" description="FAS1" evidence="3">
    <location>
        <begin position="146"/>
        <end position="270"/>
    </location>
</feature>
<dbReference type="PANTHER" id="PTHR10900">
    <property type="entry name" value="PERIOSTIN-RELATED"/>
    <property type="match status" value="1"/>
</dbReference>
<name>A0A8H3Z886_VENIN</name>
<dbReference type="AlphaFoldDB" id="A0A8H3Z886"/>
<dbReference type="InterPro" id="IPR000782">
    <property type="entry name" value="FAS1_domain"/>
</dbReference>
<dbReference type="InterPro" id="IPR036378">
    <property type="entry name" value="FAS1_dom_sf"/>
</dbReference>
<reference evidence="4 5" key="1">
    <citation type="submission" date="2019-07" db="EMBL/GenBank/DDBJ databases">
        <title>Venturia inaequalis Genome Resource.</title>
        <authorList>
            <person name="Lichtner F.J."/>
        </authorList>
    </citation>
    <scope>NUCLEOTIDE SEQUENCE [LARGE SCALE GENOMIC DNA]</scope>
    <source>
        <strain evidence="4 5">DMI_063113</strain>
    </source>
</reference>
<keyword evidence="2" id="KW-0472">Membrane</keyword>
<dbReference type="Proteomes" id="UP000490939">
    <property type="component" value="Unassembled WGS sequence"/>
</dbReference>
<comment type="caution">
    <text evidence="4">The sequence shown here is derived from an EMBL/GenBank/DDBJ whole genome shotgun (WGS) entry which is preliminary data.</text>
</comment>
<dbReference type="PROSITE" id="PS50213">
    <property type="entry name" value="FAS1"/>
    <property type="match status" value="2"/>
</dbReference>
<dbReference type="PANTHER" id="PTHR10900:SF77">
    <property type="entry name" value="FI19380P1"/>
    <property type="match status" value="1"/>
</dbReference>
<dbReference type="EMBL" id="WNWR01000302">
    <property type="protein sequence ID" value="KAE9984072.1"/>
    <property type="molecule type" value="Genomic_DNA"/>
</dbReference>
<feature type="compositionally biased region" description="Low complexity" evidence="1">
    <location>
        <begin position="553"/>
        <end position="563"/>
    </location>
</feature>
<keyword evidence="2" id="KW-1133">Transmembrane helix</keyword>
<dbReference type="GO" id="GO:0016236">
    <property type="term" value="P:macroautophagy"/>
    <property type="evidence" value="ECO:0007669"/>
    <property type="project" value="TreeGrafter"/>
</dbReference>
<feature type="compositionally biased region" description="Basic and acidic residues" evidence="1">
    <location>
        <begin position="420"/>
        <end position="456"/>
    </location>
</feature>
<evidence type="ECO:0000256" key="2">
    <source>
        <dbReference type="SAM" id="Phobius"/>
    </source>
</evidence>
<feature type="region of interest" description="Disordered" evidence="1">
    <location>
        <begin position="283"/>
        <end position="307"/>
    </location>
</feature>
<dbReference type="Gene3D" id="2.30.180.10">
    <property type="entry name" value="FAS1 domain"/>
    <property type="match status" value="2"/>
</dbReference>
<feature type="domain" description="FAS1" evidence="3">
    <location>
        <begin position="1"/>
        <end position="143"/>
    </location>
</feature>
<feature type="transmembrane region" description="Helical" evidence="2">
    <location>
        <begin position="312"/>
        <end position="333"/>
    </location>
</feature>
<dbReference type="SUPFAM" id="SSF82153">
    <property type="entry name" value="FAS1 domain"/>
    <property type="match status" value="2"/>
</dbReference>
<protein>
    <recommendedName>
        <fullName evidence="3">FAS1 domain-containing protein</fullName>
    </recommendedName>
</protein>
<keyword evidence="2" id="KW-0812">Transmembrane</keyword>
<proteinExistence type="predicted"/>
<organism evidence="4 5">
    <name type="scientific">Venturia inaequalis</name>
    <name type="common">Apple scab fungus</name>
    <dbReference type="NCBI Taxonomy" id="5025"/>
    <lineage>
        <taxon>Eukaryota</taxon>
        <taxon>Fungi</taxon>
        <taxon>Dikarya</taxon>
        <taxon>Ascomycota</taxon>
        <taxon>Pezizomycotina</taxon>
        <taxon>Dothideomycetes</taxon>
        <taxon>Pleosporomycetidae</taxon>
        <taxon>Venturiales</taxon>
        <taxon>Venturiaceae</taxon>
        <taxon>Venturia</taxon>
    </lineage>
</organism>
<dbReference type="Pfam" id="PF02469">
    <property type="entry name" value="Fasciclin"/>
    <property type="match status" value="2"/>
</dbReference>
<sequence>MFKSYLDRYPALGAQLSLGNVTILAPSDSAFIAFNQTATVNQTTPGAILAALQYHVLSGRYPIMSQVQAPLIGPGDEPHFLPTLLNNASYTNVTGGQRVELTYTTTSVFRSGLHRDSSIITADIAFVEQGGLPGLINVIDRVLSVPGTTVSSLKAGNFTTGYNVAIKMPVETSHQNLPSKYNTLFIPNDGVPDTSQYPTDYLVHTQDYHIFPDTLLYSPDFADNFIMSSQQGGNATMRIVNGDTYINDAKIIATDWLVYNGVLHILDRTLNFSTPNALPEPLLALNGGNTTNSSSKPSSQAKSNSLPSGAKAGIGIVVAITAIVLIGLAIYYYRRRTGRGRKESLNELSGEYKLEKVHEMASPEATVCELNDKSQIMSELPAEMWKPAELDGGAETASLKELDTNERLDVISSDARSRRKSMDIRMQRKREQDRIKSDNERENTQSPFDKQERENMRNNSDGVYRPSDQAPPPISTQVFGLSRITETNREIVPDSPTDEASLQRMMTPEPEGGAQVRPSVSISEGPRSPISPMSSLREGDLSHPPNRLATNQSPTSTTPTTSPVRDVNWGRDGHIFSTPVNTGMPEAALKRR</sequence>